<reference evidence="2 3" key="1">
    <citation type="submission" date="2019-05" db="EMBL/GenBank/DDBJ databases">
        <title>Mikania micrantha, genome provides insights into the molecular mechanism of rapid growth.</title>
        <authorList>
            <person name="Liu B."/>
        </authorList>
    </citation>
    <scope>NUCLEOTIDE SEQUENCE [LARGE SCALE GENOMIC DNA]</scope>
    <source>
        <strain evidence="2">NLD-2019</strain>
        <tissue evidence="2">Leaf</tissue>
    </source>
</reference>
<gene>
    <name evidence="2" type="ORF">E3N88_10042</name>
</gene>
<dbReference type="Proteomes" id="UP000326396">
    <property type="component" value="Linkage Group LG13"/>
</dbReference>
<dbReference type="EMBL" id="SZYD01000005">
    <property type="protein sequence ID" value="KAD6118771.1"/>
    <property type="molecule type" value="Genomic_DNA"/>
</dbReference>
<feature type="compositionally biased region" description="Polar residues" evidence="1">
    <location>
        <begin position="55"/>
        <end position="65"/>
    </location>
</feature>
<protein>
    <submittedName>
        <fullName evidence="2">Uncharacterized protein</fullName>
    </submittedName>
</protein>
<evidence type="ECO:0000256" key="1">
    <source>
        <dbReference type="SAM" id="MobiDB-lite"/>
    </source>
</evidence>
<dbReference type="AlphaFoldDB" id="A0A5N6P9C7"/>
<accession>A0A5N6P9C7</accession>
<name>A0A5N6P9C7_9ASTR</name>
<proteinExistence type="predicted"/>
<feature type="region of interest" description="Disordered" evidence="1">
    <location>
        <begin position="55"/>
        <end position="79"/>
    </location>
</feature>
<feature type="compositionally biased region" description="Basic and acidic residues" evidence="1">
    <location>
        <begin position="66"/>
        <end position="77"/>
    </location>
</feature>
<evidence type="ECO:0000313" key="3">
    <source>
        <dbReference type="Proteomes" id="UP000326396"/>
    </source>
</evidence>
<organism evidence="2 3">
    <name type="scientific">Mikania micrantha</name>
    <name type="common">bitter vine</name>
    <dbReference type="NCBI Taxonomy" id="192012"/>
    <lineage>
        <taxon>Eukaryota</taxon>
        <taxon>Viridiplantae</taxon>
        <taxon>Streptophyta</taxon>
        <taxon>Embryophyta</taxon>
        <taxon>Tracheophyta</taxon>
        <taxon>Spermatophyta</taxon>
        <taxon>Magnoliopsida</taxon>
        <taxon>eudicotyledons</taxon>
        <taxon>Gunneridae</taxon>
        <taxon>Pentapetalae</taxon>
        <taxon>asterids</taxon>
        <taxon>campanulids</taxon>
        <taxon>Asterales</taxon>
        <taxon>Asteraceae</taxon>
        <taxon>Asteroideae</taxon>
        <taxon>Heliantheae alliance</taxon>
        <taxon>Eupatorieae</taxon>
        <taxon>Mikania</taxon>
    </lineage>
</organism>
<evidence type="ECO:0000313" key="2">
    <source>
        <dbReference type="EMBL" id="KAD6118771.1"/>
    </source>
</evidence>
<keyword evidence="3" id="KW-1185">Reference proteome</keyword>
<sequence>MACVSDTMEMINAATSAIASAETSAPQYSSVQVHRRRNTMFLKSVYWYKYGQDKGTSLEKQNNTSKETKNDAKDTSMEKSAIYRAAQMDLRERERCAEIVAAQNSLKRQKSVREYCILLRRI</sequence>
<comment type="caution">
    <text evidence="2">The sequence shown here is derived from an EMBL/GenBank/DDBJ whole genome shotgun (WGS) entry which is preliminary data.</text>
</comment>